<dbReference type="AlphaFoldDB" id="D7DPX0"/>
<dbReference type="NCBIfam" id="TIGR01549">
    <property type="entry name" value="HAD-SF-IA-v1"/>
    <property type="match status" value="1"/>
</dbReference>
<dbReference type="SUPFAM" id="SSF56784">
    <property type="entry name" value="HAD-like"/>
    <property type="match status" value="1"/>
</dbReference>
<dbReference type="eggNOG" id="COG0546">
    <property type="taxonomic scope" value="Bacteria"/>
</dbReference>
<organism evidence="5 6">
    <name type="scientific">Methylotenera versatilis (strain 301)</name>
    <dbReference type="NCBI Taxonomy" id="666681"/>
    <lineage>
        <taxon>Bacteria</taxon>
        <taxon>Pseudomonadati</taxon>
        <taxon>Pseudomonadota</taxon>
        <taxon>Betaproteobacteria</taxon>
        <taxon>Nitrosomonadales</taxon>
        <taxon>Methylophilaceae</taxon>
        <taxon>Methylotenera</taxon>
    </lineage>
</organism>
<dbReference type="GO" id="GO:0008967">
    <property type="term" value="F:phosphoglycolate phosphatase activity"/>
    <property type="evidence" value="ECO:0007669"/>
    <property type="project" value="TreeGrafter"/>
</dbReference>
<dbReference type="GO" id="GO:0046872">
    <property type="term" value="F:metal ion binding"/>
    <property type="evidence" value="ECO:0007669"/>
    <property type="project" value="UniProtKB-KW"/>
</dbReference>
<reference evidence="5 6" key="2">
    <citation type="journal article" date="2011" name="J. Bacteriol.">
        <title>Genomes of three methylotrophs from a single niche uncover genetic and metabolic divergence of Methylophilaceae.</title>
        <authorList>
            <person name="Lapidus A."/>
            <person name="Clum A."/>
            <person name="Labutti K."/>
            <person name="Kaluzhnaya M.G."/>
            <person name="Lim S."/>
            <person name="Beck D.A."/>
            <person name="Glavina Del Rio T."/>
            <person name="Nolan M."/>
            <person name="Mavromatis K."/>
            <person name="Huntemann M."/>
            <person name="Lucas S."/>
            <person name="Lidstrom M.E."/>
            <person name="Ivanova N."/>
            <person name="Chistoserdova L."/>
        </authorList>
    </citation>
    <scope>NUCLEOTIDE SEQUENCE [LARGE SCALE GENOMIC DNA]</scope>
    <source>
        <strain evidence="5 6">301</strain>
    </source>
</reference>
<dbReference type="GO" id="GO:0006281">
    <property type="term" value="P:DNA repair"/>
    <property type="evidence" value="ECO:0007669"/>
    <property type="project" value="TreeGrafter"/>
</dbReference>
<dbReference type="HOGENOM" id="CLU_045011_19_1_4"/>
<dbReference type="InterPro" id="IPR050155">
    <property type="entry name" value="HAD-like_hydrolase_sf"/>
</dbReference>
<dbReference type="OrthoDB" id="9776368at2"/>
<evidence type="ECO:0000256" key="3">
    <source>
        <dbReference type="ARBA" id="ARBA00022842"/>
    </source>
</evidence>
<name>D7DPX0_METV0</name>
<dbReference type="Pfam" id="PF13419">
    <property type="entry name" value="HAD_2"/>
    <property type="match status" value="1"/>
</dbReference>
<evidence type="ECO:0000313" key="5">
    <source>
        <dbReference type="EMBL" id="ADI29341.1"/>
    </source>
</evidence>
<gene>
    <name evidence="5" type="ordered locus">M301_0957</name>
</gene>
<keyword evidence="2 5" id="KW-0378">Hydrolase</keyword>
<evidence type="ECO:0000313" key="6">
    <source>
        <dbReference type="Proteomes" id="UP000000383"/>
    </source>
</evidence>
<dbReference type="InterPro" id="IPR036412">
    <property type="entry name" value="HAD-like_sf"/>
</dbReference>
<dbReference type="InterPro" id="IPR041492">
    <property type="entry name" value="HAD_2"/>
</dbReference>
<dbReference type="PANTHER" id="PTHR43434">
    <property type="entry name" value="PHOSPHOGLYCOLATE PHOSPHATASE"/>
    <property type="match status" value="1"/>
</dbReference>
<dbReference type="SFLD" id="SFLDG01129">
    <property type="entry name" value="C1.5:_HAD__Beta-PGM__Phosphata"/>
    <property type="match status" value="1"/>
</dbReference>
<dbReference type="Gene3D" id="3.40.50.1000">
    <property type="entry name" value="HAD superfamily/HAD-like"/>
    <property type="match status" value="1"/>
</dbReference>
<keyword evidence="1" id="KW-0479">Metal-binding</keyword>
<dbReference type="SFLD" id="SFLDS00003">
    <property type="entry name" value="Haloacid_Dehalogenase"/>
    <property type="match status" value="1"/>
</dbReference>
<dbReference type="Gene3D" id="1.10.150.240">
    <property type="entry name" value="Putative phosphatase, domain 2"/>
    <property type="match status" value="1"/>
</dbReference>
<keyword evidence="6" id="KW-1185">Reference proteome</keyword>
<dbReference type="Proteomes" id="UP000000383">
    <property type="component" value="Chromosome"/>
</dbReference>
<evidence type="ECO:0000256" key="1">
    <source>
        <dbReference type="ARBA" id="ARBA00022723"/>
    </source>
</evidence>
<dbReference type="InterPro" id="IPR023214">
    <property type="entry name" value="HAD_sf"/>
</dbReference>
<evidence type="ECO:0000256" key="4">
    <source>
        <dbReference type="ARBA" id="ARBA00023277"/>
    </source>
</evidence>
<dbReference type="PANTHER" id="PTHR43434:SF23">
    <property type="entry name" value="PHOSPHOGLYCOLATE PHOSPHATASE"/>
    <property type="match status" value="1"/>
</dbReference>
<dbReference type="RefSeq" id="WP_013147657.1">
    <property type="nucleotide sequence ID" value="NC_014207.1"/>
</dbReference>
<dbReference type="EMBL" id="CP002056">
    <property type="protein sequence ID" value="ADI29341.1"/>
    <property type="molecule type" value="Genomic_DNA"/>
</dbReference>
<reference evidence="6" key="1">
    <citation type="submission" date="2010-05" db="EMBL/GenBank/DDBJ databases">
        <title>Complete sequence of Methylotenera sp. 301.</title>
        <authorList>
            <person name="Lucas S."/>
            <person name="Copeland A."/>
            <person name="Lapidus A."/>
            <person name="Cheng J.-F."/>
            <person name="Bruce D."/>
            <person name="Goodwin L."/>
            <person name="Pitluck S."/>
            <person name="Clum A."/>
            <person name="Land M."/>
            <person name="Hauser L."/>
            <person name="Kyrpides N."/>
            <person name="Ivanova N."/>
            <person name="Chistoservova L."/>
            <person name="Kalyuzhnaya M."/>
            <person name="Woyke T."/>
        </authorList>
    </citation>
    <scope>NUCLEOTIDE SEQUENCE [LARGE SCALE GENOMIC DNA]</scope>
    <source>
        <strain evidence="6">301</strain>
    </source>
</reference>
<proteinExistence type="predicted"/>
<keyword evidence="4" id="KW-0119">Carbohydrate metabolism</keyword>
<dbReference type="InterPro" id="IPR023198">
    <property type="entry name" value="PGP-like_dom2"/>
</dbReference>
<dbReference type="InterPro" id="IPR006439">
    <property type="entry name" value="HAD-SF_hydro_IA"/>
</dbReference>
<keyword evidence="3" id="KW-0460">Magnesium</keyword>
<evidence type="ECO:0000256" key="2">
    <source>
        <dbReference type="ARBA" id="ARBA00022801"/>
    </source>
</evidence>
<sequence length="220" mass="23756">MKTVLFDLDGTLVDTAHDLGLALNIQLARYGKPALAHDVIWPVASHGSRGLLALGFGITPKDDDFEAKKTEYLDLYETVFTSKPILLAGIAGLLDELDARGVKWGIVTNKPRRFSVDLTKAVNMGSKSLYERSACLVCGDDASQPKPAPYTLLMACEEIATKASDCIYVGDAERDVQAGKAAGMKTVVALFGYIAETDKPLEWNADIVIKTPADLLSHLD</sequence>
<dbReference type="KEGG" id="meh:M301_0957"/>
<dbReference type="GO" id="GO:0005829">
    <property type="term" value="C:cytosol"/>
    <property type="evidence" value="ECO:0007669"/>
    <property type="project" value="TreeGrafter"/>
</dbReference>
<accession>D7DPX0</accession>
<dbReference type="NCBIfam" id="TIGR01509">
    <property type="entry name" value="HAD-SF-IA-v3"/>
    <property type="match status" value="1"/>
</dbReference>
<dbReference type="STRING" id="666681.M301_0957"/>
<protein>
    <submittedName>
        <fullName evidence="5">HAD-superfamily hydrolase, subfamily IA, variant 3</fullName>
    </submittedName>
</protein>